<dbReference type="InterPro" id="IPR045851">
    <property type="entry name" value="AMP-bd_C_sf"/>
</dbReference>
<sequence length="7973" mass="865920">MTYQTSPTRGSACQPGDQGMDPAARSISSSVVVGSGTLAIRCAQLAIEMGHVIGAALSGDVIFAEWATRAKIPCVGSVEELSSFLQAEPVDWLFSVANPFILPPDVFGQVRQGAFNYHDGPLPRYAGTHATSWALLAQEIEYAITWHRIDDGVDTGDVVVQLQVLIAPADTALTLNLKCYEAAIEGFRELLTGLAKGELTAYPQALVSRSYFPRRRRPDAAGCLRWDRPAEDLSAMTRALNLGPYHLNPLGLPKALVGDEVVIVRRLEVLPQRSGLPAGSLLEIHSSHWRVATGTQDVDVCFGSSDGQALDARALARHSNLDEGGRLPILSDDEARSITAAHELLAPSEDFWRQRLEQLRILQFPFLSSCVAEAPPKRQSSSWFMASALAKLSPNDRTEYLVTAWLIYLARITGETELQLGWTPESDRSQAGLKAMEVLIASVVPMEVTIDLAHDFEEVRKAVAAECAQLSKHASFARDLIARCPTLRGVEALRSHQPWPIGITITTDSSSVAGDLTTSQSAGSAPCGDLLTFEVCTQDGSFRWHFDASRLAPEQIDRMTQHLQTLLYGVTADAGQPVRDLDILPAEERSYLLEDLNRTAADYPSERCIHELFEQQVRRAPEAVALVHEDEELSYGELNARANRLAHHLIALGVRPDQPVAICLERSPAMVVGLLAILKAGGAYLPLDPAYPSARLRQIVEDAAPRRLLCDAAGRAALGPEALVDLTVVDLETATPAWADQSADDPDPRALGLSPRHLAYVIYTSGSTGTPKGVMVEHRGLVNLTAWHVQTFCRQPETCCTLTAAVAFDASTWELWSALCNRSTLLLPPRAAAGDSSRLLQWWRDQPLDAAFLATPLATTALQDELVNPKLGYLLIGGDRLQRVPSRIPSPLKLVNNYGPTEITVVATSGRLFSDNVVPHIGRPIANTRIYLLDAHGAPVPFGAVGELYIGGAGVARGYLNRPDLTAERFIASPFVEGDRLYRSGDLGRYLPDGNLEFLGRNDDQVKIRGFRIEPGEIAARLCEHELVGDAVVVARQDRAGDQRLVAYVVCGPEAGSDDEDGSGLAGALRAHLGGRLPDYMVPAAFVRLDGLPLTPNGKLDRQALPAPDDDAYARTAYEAPQGEVETALAEIWAELLGVERVGRNDNFFELGGHSLLAVQLMERLRRLSLGVEVRTLFARPVLADLAASLGSHHEVAVPANLITEHSTAITPQMLPLIELAQPEIDRIVATVPGGVGNIQDIYGLSPLQDGILFHHLLASRGDPYLLVSQMAFADRGLLERYLGAVQQVVDRHDILRTAFVWEGLSSPAQVVWRKAVLEVSEVELDDCDGSGADELRRRFDPRQYRIDLGRAPLLRFVIAREPGSGRWLLLQLLHHLIGDHTTLEVMHAEVRAVLDGRAHELAAPQPFRNLVAQARLGVDAKAHEAFFQEQLADIDEPTMPFGLSEVRGDGSGSREARRMLPQALNDRLRQQARRLGVSLASLCHLAWGQVMALSSGREQVVFGTVLFGRMHAGAGADRALGLFINTLPVRLDLDGTGVEASVRTTHARLSELLAHEHASLALAQRCSGVAAPAPLFSALLNYRHNTPAMAGVGTSDVLSGMEWLGSEERTNYPLTLSVEDSGEALGLTAQVVEPISADRVCGYMQQVLEQLAEALEHAPNRPVRDLDILPAAERSYLLEDLNRTAADYPSERCIHELFEQQVRRAPEAVALVHEDEELSYGELNARANRLAHHLIALGVRPDQPVAICLERSPAMVVGLLAILKAGGAYLPLDPAYPSARLRQIVEDAAPRRLLCDAAGRAALGPEALVDLTVVDLETATPAWADQSADDPDPRALGLSPRHLAYVIYTSGSTGTPKGVMVEHRGLVNLGLAQIGLFGVCSNSRVVQFASFGFDASASELVMAFGSGAALHLPADELRQASNKLSDYLRSEAITHATLPPALLQASKDPGCLASQVLILAGELPKAELVRSLAPASIVNAYGPTEATVCATVWSCPDDFDGSVVPIGRPIANTRLYLLDGHGAPVPFGAVGELYIGGAGVARGYLNRPELTAERFIASPFVEGDRLYRSGDLGRYLPDGNLEFLGRNDDQVKIRGFRIEPGEIAARLCEHELVGDAVVVARQDRAGDQRLVAYVVAKPAHGSDEADGAQLAASLRAHLGSLLPDYMVPAAFVRLDGLPLTPNGKLDRQALPAPDDDAYARTAYEAPQGEVETALAEIWAELLGVERVGRNDNFFELGGHSLLAVQLSSRLSLAVGVELPLTRLFATPVLCDLAASIVEALSRAGPQELPAIAAVSRHEPLVLSFAQQRLWFLAQLDEGSTNYHIPLTLRLRGGLDRTAWQRSLDRFFARHEALRSVFVAPEGKPRVEVLPPDAGLPVLEHDLRGRPDAQAALLDLCQEEARTPFDLARGPLIRGRLIRMSDAEHVFLLTQHHIVSDGWSLDVLLRELSQLYQAFEAGRDDPLPPLAIQYPDYAAWQRQWLSGERLQSQAQYWRDTLSGAPARLALPTDRARPAQQSFAGASVPVVIDADLTRGLKRLSRQHGTTLFMTVLAAWAAVLSRLSGQDDLVIGVPSANRGRREIEELIGFFVNTLALRVDLSGEPSVSQLLERTRRTALAAQEHQDLPFEQVVEIVKPPRHLDHTPLFQVMLAWQNNAVGSFDLAGLSVAAAGEGLDQVKFDLELSLGECDEVIAGTFGYATALFDQATIERQRGYLLALLRAMVADAGQPVGRIELLSSDERSYLLEDLNRTAADYPSERCIHELFEQQVRRAPEAVALVHEDEELSYGELNARANRLAHHLIALGVRPDQPVAICLERSPAMVVGLLAILKAGGAYLPLDPAYPSARLRQIVEDAAPRRLLCDAAGRAALGPEALVDLTVVDLTVVDLETATPAWADQSADDPDPRALGLSPRHLAYVIYTSGSTGTPKGVMVEHRGLVNLGLAQIGLFGVCSNSRVVQFASFGFDASAWELVMAFGSGAALHLPADELRQASNKLSDYLRSEAITHATLPPALLQASKDPGCLASQVLILAGELPKAELVRSLAPASIVNAYGPTEATVCATVWSCPDDFDGSVVPIGRPIANTRIYLLDAHGAPVPFGAVGELYIGGAGVARGYLNRPELTAERFIASPFVEGDRLYRSGDLGRYLPDGNLEFLGRNDDQVKIRGFRIEPGEIAARLCEHELVGDAVVVARQDRAGDQRLVAYVVAKPAHGSDEADGAQLAASLRAHLGSLLPDYMVPAAFVRLDGLPLTPNGKLDRQALPAPDDDAYARTAYEAPQGEVETALAEIWAELLGVERVGRNDNFFELGGHSLLAVQLSSRLSLAVGVELPLTRLFATPVLCDLAASIVEALSRAGPQELPAIAAVSRHEPLVLSFAQQRLWFLAQLDEGSTNYHIPLTLRLRGGLDRTAWQRSLDRFFARHEALRSVFVAPEGKPRVEVLPPDAGLPVLEHDLRGRPDAQAALLDLCQEEARTPFDLARGPLIRGRLIRMSDAEHVFLLTQHHIVSDGWSLDVLLRELSQLYQAFEAGRDDPLPPLAIQYPDYAAWQRQWLSGERLQSQAQYWRDTLSGAPARLALPTDRARPAQQSFAGASVPVVIDADLTRGLKRLSRQHGTTLFMTVLAAWAAVLSRLSGQDDLVIGVPSANRGRREIEELIGFFVNTLALRVDLSGEPSVSQLLERTRRTALAAQEHQDLPFEQVVEIVKPPRHLDHTPLFQVMLAWQNNAVGSFDLAGLSVAAAGEGLDQVKFDLELSLGECDEVIAGTFGYATALFDQATIERQRGYLLALLRAMVADAGQPVGRIELLSSDERSYLLEDLNRTAADYPSERCIHELFEQQVRRAPEAVALVHEDEELSYGELNARANRLAHHLIALGVRPDQPVAICLERSPAMVVGLLAILKAGGAYLPLDPAYPSARLRQIVEDAAPRRLLCDAAGRAALGPEALVDLTVVDLETATPAWADQSADDPDPRALGLSPRHLAYVIYTSGSTGTPKGVMVEHRGLVNLTAWHVQTFCRQPETCCTLTAAVAFDASTWELWSALCNRSTLLLPPRAAAGDSSRLLQWWRDQPLDAAFLATPLATTALQDELVNPKLGYLLIGGDRLQRVPSRIPSPLKLVNNYGPTEITVVATSGRLFSDNVVPHIGRPIANTRIYLLDAHGAPVPFGAVGELYIGGAGVARGYLNRPELTAERFIASPFVEGDRLYRSGDLGRYLPDGNLEFLGRNDDQVKIRGFRIEPGEIAARLCEHELVGDAVVVARQDRAGDQRLVAYVVAKPAHGSDEADGAQLAASLRAHLGSLLPDYMVPAAFVRLDGLPLTPNGKLDRQALPAPDDDAYARTAYEAPQGEVETALAEIWAELLGVERVGRNDNFFELGGHSLLAVQLMERLRRLSLGVEVRTLFARPVLADLAASLGSHHEVAVPANLITEHSTAITPQMLPLIELAQPEIDRIVATVPGGVGNIQDIYGLSPLQDGILFHHLLASRGDPYLLVSQMAFADRGLLERYLGAVQQVVDRHDILRTAFVWEGLSSPAQVVWRKAVLEVSEVELDDCDGSGADELRRRFDPRQYRIDLGRAPLLRFVIAREPGSGRWLLLQLLHHLIGDHTTLEVMHAEVRAVLDGRAHELAAPQPFRNLVAQARLGVDAKAHEAFFQEQLADIDEPTMPFGLSEVRGDGSGSREARRMLPQALNDRLRQQARRLGVSLASLCHLAWGQVMALSSGREQVVFGTVLFGRMHAGAGADRALGLFINTLPVRLDLDGTGVEASVRTTHARLSELLAHEHASLALAQRCSGVAAPAPLFSALLNYRHNTPAMAGVGTSDVLSGMEWLGSEERTNYPLTLSVEDSGEALGLTAQVVEPISADRVCGYMQQVLEQLAEALEHAPNRPVRNLDILPAAERSYLLEDLNRTAADYPSERCIHELFEQQVRRAPEAVALVHEDEELSYGELNARANRLAHHLIALGVRPDQPVAICLERSPAMVVGLLAILKAGGAYLPLDPAYPSARLRQIVEDAAPRRLLCDAAGRAALGPEALVDLTVVDLETATPAWADQSADDPDPRALGLSPRHLAYVIYTSGSTGTPKGVMVEHRGLVNLTAWHVQTFCRQPETCCTLTAAVAFDASTWELWSALCNRSTLLLPPRAAAGDSSRLLQWWRDQPLDAAFLATPLATTALQDELVNPKLGYLLIGGDRLQRVPSRIPSPLKLVNNYGPTEITVVATSGRLFSDNVVPHIGRPIANTRIYLLDAHGAPVPFGAVGELYIGGAGVARGYLNRPELTAERFIASPFVEGDRLYRSGDLGRYLPDGNLEFLGRNDDQVKIRGFRIEPGEIAARLCEHELVGDAVVVARQDRAGDQRLVAYVVAKPAHGSDEADGAQLAASLRAHLGSLLPDYMVPAAFVRLDGLPLTPNGKLDRQALPAPDDDAYARTAYEAPQGEVETALAEIWAELLGVERVGRNDNFFELGGHSLLAVQLSSRLSLAVGVELPLTRLFATPVLCDLAASIVEALSRAGPQELPAIAAVSRHEPLVLSFAQQRLWFLAQLDEGSTNYHIPLTLRLRGGLDRTAWQRSLDRFFARHEALRSVFVAPEGKPRVEVLPPDAGLPVLEHDLRGRPDAQAALLDLCQEEARTPFDLARGPLIRGRLIRMSDAEHVFLLTQHHIVSDGWSLDVLLRELSQLYQAFEAGRDDPLPPLAIQYPDYAAWQRQWLSGERLQSQAQYWRDTLSGAPARLALPTDRARPAQQSFAGASVPVVIDADLTRGLKRLSRQHGTTLFMTVLAAWAAVLSRLSGQDDLVIGVPSANRGRREIEELIGFFVNTLALRVDLSGEPSVSQLLERTRRTALAAQEHQDLPFEQVVEIVKPPRHLDHTPLFQVMLAWQNNAVGSFDLAGLSVAAAGEGLDQVKFDLELSLGECDEVIAGTFGYATALFDQATIERQRGYLLALLRAMVADAGQPVGRIELLSSDERSYLLEDLNRTAADYPSERCIHELFEQQVRRAPEAVALVHEDEELSYGELNARANRLAHHLIALGVRPDQPVAICLERSPAMVVGLLAILKAGGAYLPLDPAYPSARLRQIVEDAAPRRLLCDAAGRAALGPEALVDLTVVDLETATPAWADQSADDPDPRALGLSPRHLAYVIYTSGSTGTPKGVMVEHHSTVNLLHWSSGVFAESEISRTLFSTSISFDLSVYECFVALSQGGTLYLVEDALALAQTPLDVSLINTVPSAIAALVDKQAVPASTRVINLAGERLKADLIERVFESSGAEKICNLYAPSETTTYSTWICMPRGEAVVETIGRPIANTRIYLLDAHGQPVPFGAVGELYIGGAGVARGYLNRPELTAERFIASPFVEGDRLYRSGDLGRYLPDGNLEFLGRNDDQVKIRGFRIEPGEIAARLCEHELVGDAVVVARQDRAGDQRLVAYVVAKPAHGSDEADGAQLAASLRAHLGGRLPDYMVPAAFVRLDGLPLTPNGKLDRQALPAPDDDAYARTAYEAPQGEVETALAEIWAELLGVERVGRNDNFFELGGHSLLAVQLSSRLSLAVGVELPLTRLFATPVLCDLAASIVEALSRAGPQELPAIAAVSRHEPLVLSFAQQRLWFLAQLDEGSTNYHIPLTLRLRGGLDRTAWQRSLDRFFARHEALRSVFVAPEGKPRVEVLPPDAGLPVLEHDLRGRPDAQAALLDLCQEEARTPFDLARGPLIRGRLIRMSDAEHVFLLTQHHIVSDGWSLDVLLRELSQLYQAFEAGRDDPLPPLAIQYPDYAAWQRQWLSGERLQSQAQYWRDTLSGAPARLALPTDRARPAQQSFAGASVPVVIDADLTRGLKRLSRQHGTTLFMTVLAAWAAVLSRLSGQDDLVIGVPSANRGRREIEELIGFFVNTLALRVDLSGEPSVSQLLERTRRTALAAQEHQDLPFEQVVEIVKPPRHLDHTPLFQVMLAWQNNAVGSFDLAGLSVAAAGEGLDQVKFDLELSLGECDEVIAGTFGYATALFDQATIERQRGYLLALLRAMVADAGQPVGRIELLSSDERSYLLEDLNRTAADYPSERCIHELFEQQVRRAPEAVALVHEDEELSYGELNARANRLAHHLIALGVRPDQPVAICLERSPAMVVGLLAILKAGGAYLPLDPAYPSARLRQIVEDAAPRRLLCDAAGRAALGPEALVDLTVVDLETATPAWADQSADDPDPRALGLSPRHLAYVIYTSGSTGTPKGVMVEHRGLVRLVAGNDFVEISPQDIFLNASSPTFDATTFEVWGALANGARVVLYPGRHLSSATLAQIIQDQGVTIAWMTARLFDVYIAEGRSTNRLQQLLVGGEEVSIASIRACQKRHPTLRISNGYGPTENTTFSLCYPVPAEFDGRQRVPLGRPIRNSVAYLLDRFAQPVPFGAVGELYIGGAGVARGYLNRPELTAERFIASPFVEGDRLYRSGDLGRYLPDGNLEFLGRNDDQVKIRGFRIEPGEIAARLCEHELVGDAVVVARQDRAGDQRLVAYVVCGPEAGSDDEDGSGLAGALRAHLGGRLPDYMVPAAFVRLDGLPLTPNGKLDRQALPAPDDDAYARTAYEAPQGEVETALAEIWAELLGVERVGRNDNFFELGGHSLLAVQLMERLRRLSLGVEVRTLFARPVLADLAASLGSHHEVAVPANLITEHSTAITPQMLPLIELAQPEIDRIVATVPGGVGNIQDIYGLSPLQDGILFHHLLASRGDPYLLVSQMAFADRGLLERYLGAVQQVVDRHDILRTAFVWEGLSEPGAGCLAQGGPGGERRSSWMTVTVPAPMSSGGGSIHASTASTLAGRRCCGFVIAREPGSGRWLLLQLLHHLIGDHTTLEVMHAEVRAVLDGRAHELAAPQPFRNLVAQARLGVDAKAHEAFFQETVGRHRRADHAVRSERGAWRRQRIPRGHGGCCRRRSTIGCATGAAAGGEPGEPLPSGLGSGDGAEQRPRAGGVRHGAVRPHACRCRRRPGAGPVHQHPACAA</sequence>
<dbReference type="FunFam" id="3.30.300.30:FF:000010">
    <property type="entry name" value="Enterobactin synthetase component F"/>
    <property type="match status" value="7"/>
</dbReference>
<dbReference type="Gene3D" id="3.30.300.30">
    <property type="match status" value="7"/>
</dbReference>
<dbReference type="Gene3D" id="3.30.559.30">
    <property type="entry name" value="Nonribosomal peptide synthetase, condensation domain"/>
    <property type="match status" value="7"/>
</dbReference>
<evidence type="ECO:0000256" key="1">
    <source>
        <dbReference type="ARBA" id="ARBA00001957"/>
    </source>
</evidence>
<evidence type="ECO:0000256" key="4">
    <source>
        <dbReference type="ARBA" id="ARBA00022553"/>
    </source>
</evidence>
<dbReference type="InterPro" id="IPR020845">
    <property type="entry name" value="AMP-binding_CS"/>
</dbReference>
<dbReference type="InterPro" id="IPR000873">
    <property type="entry name" value="AMP-dep_synth/lig_dom"/>
</dbReference>
<dbReference type="Pfam" id="PF13193">
    <property type="entry name" value="AMP-binding_C"/>
    <property type="match status" value="7"/>
</dbReference>
<accession>A0A6A1THS4</accession>
<dbReference type="InterPro" id="IPR025110">
    <property type="entry name" value="AMP-bd_C"/>
</dbReference>
<dbReference type="InterPro" id="IPR002376">
    <property type="entry name" value="Formyl_transf_N"/>
</dbReference>
<dbReference type="SUPFAM" id="SSF52777">
    <property type="entry name" value="CoA-dependent acyltransferases"/>
    <property type="match status" value="14"/>
</dbReference>
<dbReference type="FunFam" id="2.30.38.10:FF:000001">
    <property type="entry name" value="Non-ribosomal peptide synthetase PvdI"/>
    <property type="match status" value="7"/>
</dbReference>
<dbReference type="InterPro" id="IPR001242">
    <property type="entry name" value="Condensation_dom"/>
</dbReference>
<dbReference type="GO" id="GO:0044550">
    <property type="term" value="P:secondary metabolite biosynthetic process"/>
    <property type="evidence" value="ECO:0007669"/>
    <property type="project" value="UniProtKB-ARBA"/>
</dbReference>
<dbReference type="PANTHER" id="PTHR45527:SF1">
    <property type="entry name" value="FATTY ACID SYNTHASE"/>
    <property type="match status" value="1"/>
</dbReference>
<evidence type="ECO:0000256" key="3">
    <source>
        <dbReference type="ARBA" id="ARBA00022450"/>
    </source>
</evidence>
<dbReference type="GO" id="GO:0003824">
    <property type="term" value="F:catalytic activity"/>
    <property type="evidence" value="ECO:0007669"/>
    <property type="project" value="InterPro"/>
</dbReference>
<evidence type="ECO:0000256" key="2">
    <source>
        <dbReference type="ARBA" id="ARBA00006432"/>
    </source>
</evidence>
<dbReference type="Proteomes" id="UP000386575">
    <property type="component" value="Unassembled WGS sequence"/>
</dbReference>
<dbReference type="GO" id="GO:0046872">
    <property type="term" value="F:metal ion binding"/>
    <property type="evidence" value="ECO:0007669"/>
    <property type="project" value="UniProtKB-KW"/>
</dbReference>
<dbReference type="SUPFAM" id="SSF50486">
    <property type="entry name" value="FMT C-terminal domain-like"/>
    <property type="match status" value="1"/>
</dbReference>
<dbReference type="FunFam" id="3.30.559.30:FF:000001">
    <property type="entry name" value="Non-ribosomal peptide synthetase"/>
    <property type="match status" value="4"/>
</dbReference>
<dbReference type="PROSITE" id="PS50075">
    <property type="entry name" value="CARRIER"/>
    <property type="match status" value="7"/>
</dbReference>
<dbReference type="PROSITE" id="PS00455">
    <property type="entry name" value="AMP_BINDING"/>
    <property type="match status" value="7"/>
</dbReference>
<dbReference type="PROSITE" id="PS00012">
    <property type="entry name" value="PHOSPHOPANTETHEINE"/>
    <property type="match status" value="4"/>
</dbReference>
<dbReference type="InterPro" id="IPR023213">
    <property type="entry name" value="CAT-like_dom_sf"/>
</dbReference>
<dbReference type="GO" id="GO:0031177">
    <property type="term" value="F:phosphopantetheine binding"/>
    <property type="evidence" value="ECO:0007669"/>
    <property type="project" value="InterPro"/>
</dbReference>
<dbReference type="Pfam" id="PF00501">
    <property type="entry name" value="AMP-binding"/>
    <property type="match status" value="7"/>
</dbReference>
<feature type="domain" description="Carrier" evidence="7">
    <location>
        <begin position="2206"/>
        <end position="2281"/>
    </location>
</feature>
<dbReference type="Gene3D" id="2.30.38.10">
    <property type="entry name" value="Luciferase, Domain 3"/>
    <property type="match status" value="7"/>
</dbReference>
<feature type="domain" description="Carrier" evidence="7">
    <location>
        <begin position="7560"/>
        <end position="7634"/>
    </location>
</feature>
<dbReference type="Gene3D" id="1.10.1200.10">
    <property type="entry name" value="ACP-like"/>
    <property type="match status" value="7"/>
</dbReference>
<feature type="region of interest" description="Disordered" evidence="6">
    <location>
        <begin position="1"/>
        <end position="22"/>
    </location>
</feature>
<keyword evidence="5" id="KW-0479">Metal-binding</keyword>
<dbReference type="FunFam" id="3.40.50.980:FF:000001">
    <property type="entry name" value="Non-ribosomal peptide synthetase"/>
    <property type="match status" value="7"/>
</dbReference>
<evidence type="ECO:0000313" key="9">
    <source>
        <dbReference type="Proteomes" id="UP000386575"/>
    </source>
</evidence>
<dbReference type="InterPro" id="IPR020806">
    <property type="entry name" value="PKS_PP-bd"/>
</dbReference>
<dbReference type="CDD" id="cd05930">
    <property type="entry name" value="A_NRPS"/>
    <property type="match status" value="6"/>
</dbReference>
<dbReference type="FunFam" id="3.40.50.12780:FF:000012">
    <property type="entry name" value="Non-ribosomal peptide synthetase"/>
    <property type="match status" value="7"/>
</dbReference>
<dbReference type="CDD" id="cd08700">
    <property type="entry name" value="FMT_C_OzmH_like"/>
    <property type="match status" value="1"/>
</dbReference>
<evidence type="ECO:0000259" key="7">
    <source>
        <dbReference type="PROSITE" id="PS50075"/>
    </source>
</evidence>
<feature type="region of interest" description="Disordered" evidence="6">
    <location>
        <begin position="7914"/>
        <end position="7946"/>
    </location>
</feature>
<dbReference type="InterPro" id="IPR011034">
    <property type="entry name" value="Formyl_transferase-like_C_sf"/>
</dbReference>
<dbReference type="FunFam" id="3.30.559.10:FF:000012">
    <property type="entry name" value="Non-ribosomal peptide synthetase"/>
    <property type="match status" value="4"/>
</dbReference>
<keyword evidence="3" id="KW-0596">Phosphopantetheine</keyword>
<feature type="domain" description="Carrier" evidence="7">
    <location>
        <begin position="1120"/>
        <end position="1194"/>
    </location>
</feature>
<feature type="domain" description="Carrier" evidence="7">
    <location>
        <begin position="4341"/>
        <end position="4415"/>
    </location>
</feature>
<dbReference type="CDD" id="cd19531">
    <property type="entry name" value="LCL_NRPS-like"/>
    <property type="match status" value="4"/>
</dbReference>
<feature type="domain" description="Carrier" evidence="7">
    <location>
        <begin position="3276"/>
        <end position="3351"/>
    </location>
</feature>
<dbReference type="InterPro" id="IPR010071">
    <property type="entry name" value="AA_adenyl_dom"/>
</dbReference>
<name>A0A6A1THS4_NEOGA</name>
<dbReference type="GO" id="GO:0043041">
    <property type="term" value="P:amino acid activation for nonribosomal peptide biosynthetic process"/>
    <property type="evidence" value="ECO:0007669"/>
    <property type="project" value="TreeGrafter"/>
</dbReference>
<dbReference type="NCBIfam" id="NF004282">
    <property type="entry name" value="PRK05691.1"/>
    <property type="match status" value="10"/>
</dbReference>
<dbReference type="Gene3D" id="3.40.50.980">
    <property type="match status" value="14"/>
</dbReference>
<comment type="cofactor">
    <cofactor evidence="1">
        <name>pantetheine 4'-phosphate</name>
        <dbReference type="ChEBI" id="CHEBI:47942"/>
    </cofactor>
</comment>
<reference evidence="8 9" key="1">
    <citation type="submission" date="2019-09" db="EMBL/GenBank/DDBJ databases">
        <title>Genome sequencing of Ng87 strain.</title>
        <authorList>
            <person name="Karasev E.S."/>
            <person name="Andronov E."/>
        </authorList>
    </citation>
    <scope>NUCLEOTIDE SEQUENCE [LARGE SCALE GENOMIC DNA]</scope>
    <source>
        <strain evidence="8 9">Ng87</strain>
    </source>
</reference>
<dbReference type="NCBIfam" id="NF003417">
    <property type="entry name" value="PRK04813.1"/>
    <property type="match status" value="7"/>
</dbReference>
<dbReference type="Pfam" id="PF00551">
    <property type="entry name" value="Formyl_trans_N"/>
    <property type="match status" value="1"/>
</dbReference>
<evidence type="ECO:0000256" key="6">
    <source>
        <dbReference type="SAM" id="MobiDB-lite"/>
    </source>
</evidence>
<dbReference type="Gene3D" id="3.30.559.10">
    <property type="entry name" value="Chloramphenicol acetyltransferase-like domain"/>
    <property type="match status" value="7"/>
</dbReference>
<dbReference type="InterPro" id="IPR009081">
    <property type="entry name" value="PP-bd_ACP"/>
</dbReference>
<feature type="domain" description="Carrier" evidence="7">
    <location>
        <begin position="5427"/>
        <end position="5502"/>
    </location>
</feature>
<proteinExistence type="inferred from homology"/>
<dbReference type="CDD" id="cd12117">
    <property type="entry name" value="A_NRPS_Srf_like"/>
    <property type="match status" value="1"/>
</dbReference>
<organism evidence="8 9">
    <name type="scientific">Neorhizobium galegae</name>
    <name type="common">Rhizobium galegae</name>
    <dbReference type="NCBI Taxonomy" id="399"/>
    <lineage>
        <taxon>Bacteria</taxon>
        <taxon>Pseudomonadati</taxon>
        <taxon>Pseudomonadota</taxon>
        <taxon>Alphaproteobacteria</taxon>
        <taxon>Hyphomicrobiales</taxon>
        <taxon>Rhizobiaceae</taxon>
        <taxon>Rhizobium/Agrobacterium group</taxon>
        <taxon>Neorhizobium</taxon>
    </lineage>
</organism>
<dbReference type="SMART" id="SM00823">
    <property type="entry name" value="PKS_PP"/>
    <property type="match status" value="7"/>
</dbReference>
<dbReference type="Gene3D" id="3.40.50.12230">
    <property type="match status" value="1"/>
</dbReference>
<dbReference type="SUPFAM" id="SSF56801">
    <property type="entry name" value="Acetyl-CoA synthetase-like"/>
    <property type="match status" value="7"/>
</dbReference>
<comment type="caution">
    <text evidence="8">The sequence shown here is derived from an EMBL/GenBank/DDBJ whole genome shotgun (WGS) entry which is preliminary data.</text>
</comment>
<dbReference type="InterPro" id="IPR036736">
    <property type="entry name" value="ACP-like_sf"/>
</dbReference>
<protein>
    <submittedName>
        <fullName evidence="8">Amino acid adenylation domain-containing protein</fullName>
    </submittedName>
</protein>
<dbReference type="InterPro" id="IPR006162">
    <property type="entry name" value="Ppantetheine_attach_site"/>
</dbReference>
<dbReference type="Pfam" id="PF00550">
    <property type="entry name" value="PP-binding"/>
    <property type="match status" value="7"/>
</dbReference>
<dbReference type="EMBL" id="VZUL01000005">
    <property type="protein sequence ID" value="KAB1082417.1"/>
    <property type="molecule type" value="Genomic_DNA"/>
</dbReference>
<gene>
    <name evidence="8" type="ORF">F4V91_32850</name>
</gene>
<feature type="domain" description="Carrier" evidence="7">
    <location>
        <begin position="6490"/>
        <end position="6565"/>
    </location>
</feature>
<dbReference type="Pfam" id="PF00668">
    <property type="entry name" value="Condensation"/>
    <property type="match status" value="6"/>
</dbReference>
<dbReference type="SUPFAM" id="SSF47336">
    <property type="entry name" value="ACP-like"/>
    <property type="match status" value="7"/>
</dbReference>
<dbReference type="GO" id="GO:0005829">
    <property type="term" value="C:cytosol"/>
    <property type="evidence" value="ECO:0007669"/>
    <property type="project" value="TreeGrafter"/>
</dbReference>
<keyword evidence="4" id="KW-0597">Phosphoprotein</keyword>
<dbReference type="CDD" id="cd19544">
    <property type="entry name" value="E-C_NRPS"/>
    <property type="match status" value="2"/>
</dbReference>
<evidence type="ECO:0000256" key="5">
    <source>
        <dbReference type="ARBA" id="ARBA00022723"/>
    </source>
</evidence>
<dbReference type="InterPro" id="IPR036477">
    <property type="entry name" value="Formyl_transf_N_sf"/>
</dbReference>
<evidence type="ECO:0000313" key="8">
    <source>
        <dbReference type="EMBL" id="KAB1082417.1"/>
    </source>
</evidence>
<comment type="similarity">
    <text evidence="2">Belongs to the ATP-dependent AMP-binding enzyme family.</text>
</comment>
<dbReference type="FunFam" id="1.10.1200.10:FF:000005">
    <property type="entry name" value="Nonribosomal peptide synthetase 1"/>
    <property type="match status" value="7"/>
</dbReference>
<dbReference type="PANTHER" id="PTHR45527">
    <property type="entry name" value="NONRIBOSOMAL PEPTIDE SYNTHETASE"/>
    <property type="match status" value="1"/>
</dbReference>
<feature type="compositionally biased region" description="Polar residues" evidence="6">
    <location>
        <begin position="1"/>
        <end position="11"/>
    </location>
</feature>
<dbReference type="NCBIfam" id="TIGR01733">
    <property type="entry name" value="AA-adenyl-dom"/>
    <property type="match status" value="7"/>
</dbReference>
<dbReference type="SUPFAM" id="SSF53328">
    <property type="entry name" value="Formyltransferase"/>
    <property type="match status" value="1"/>
</dbReference>